<dbReference type="GO" id="GO:0005743">
    <property type="term" value="C:mitochondrial inner membrane"/>
    <property type="evidence" value="ECO:0007669"/>
    <property type="project" value="UniProtKB-SubCell"/>
</dbReference>
<feature type="repeat" description="Solcar" evidence="20">
    <location>
        <begin position="141"/>
        <end position="230"/>
    </location>
</feature>
<name>A0A1X7T8L0_AMPQE</name>
<dbReference type="eggNOG" id="KOG0698">
    <property type="taxonomic scope" value="Eukaryota"/>
</dbReference>
<evidence type="ECO:0000259" key="22">
    <source>
        <dbReference type="PROSITE" id="PS51746"/>
    </source>
</evidence>
<dbReference type="InterPro" id="IPR051752">
    <property type="entry name" value="Mito_2-oxodicarb_carrier"/>
</dbReference>
<dbReference type="SUPFAM" id="SSF81606">
    <property type="entry name" value="PP2C-like"/>
    <property type="match status" value="1"/>
</dbReference>
<keyword evidence="4 20" id="KW-0812">Transmembrane</keyword>
<comment type="catalytic activity">
    <reaction evidence="17">
        <text>2-oxoheptanedioate(in) + 2-oxoglutarate(out) = 2-oxoheptanedioate(out) + 2-oxoglutarate(in)</text>
        <dbReference type="Rhea" id="RHEA:71755"/>
        <dbReference type="ChEBI" id="CHEBI:16810"/>
        <dbReference type="ChEBI" id="CHEBI:72701"/>
    </reaction>
</comment>
<evidence type="ECO:0000256" key="1">
    <source>
        <dbReference type="ARBA" id="ARBA00004448"/>
    </source>
</evidence>
<evidence type="ECO:0000313" key="23">
    <source>
        <dbReference type="EnsemblMetazoa" id="Aqu2.1.10740_001"/>
    </source>
</evidence>
<keyword evidence="3 21" id="KW-0813">Transport</keyword>
<protein>
    <recommendedName>
        <fullName evidence="11">Mitochondrial 2-oxodicarboxylate carrier</fullName>
    </recommendedName>
    <alternativeName>
        <fullName evidence="12">Solute carrier family 25 member 21</fullName>
    </alternativeName>
</protein>
<dbReference type="Gene3D" id="3.60.40.10">
    <property type="entry name" value="PPM-type phosphatase domain"/>
    <property type="match status" value="1"/>
</dbReference>
<evidence type="ECO:0000256" key="13">
    <source>
        <dbReference type="ARBA" id="ARBA00046087"/>
    </source>
</evidence>
<dbReference type="InterPro" id="IPR023395">
    <property type="entry name" value="MCP_dom_sf"/>
</dbReference>
<keyword evidence="6" id="KW-0999">Mitochondrion inner membrane</keyword>
<keyword evidence="5" id="KW-0677">Repeat</keyword>
<evidence type="ECO:0000256" key="15">
    <source>
        <dbReference type="ARBA" id="ARBA00048003"/>
    </source>
</evidence>
<dbReference type="InParanoid" id="A0A1X7T8L0"/>
<dbReference type="PROSITE" id="PS51746">
    <property type="entry name" value="PPM_2"/>
    <property type="match status" value="1"/>
</dbReference>
<dbReference type="InterPro" id="IPR036457">
    <property type="entry name" value="PPM-type-like_dom_sf"/>
</dbReference>
<evidence type="ECO:0000256" key="20">
    <source>
        <dbReference type="PROSITE-ProRule" id="PRU00282"/>
    </source>
</evidence>
<keyword evidence="9 20" id="KW-0472">Membrane</keyword>
<dbReference type="PANTHER" id="PTHR46356:SF1">
    <property type="entry name" value="MITOCHONDRIAL 2-OXODICARBOXYLATE CARRIER"/>
    <property type="match status" value="1"/>
</dbReference>
<dbReference type="PROSITE" id="PS50920">
    <property type="entry name" value="SOLCAR"/>
    <property type="match status" value="3"/>
</dbReference>
<dbReference type="EnsemblMetazoa" id="Aqu2.1.10740_001">
    <property type="protein sequence ID" value="Aqu2.1.10740_001"/>
    <property type="gene ID" value="Aqu2.1.10740"/>
</dbReference>
<evidence type="ECO:0000256" key="10">
    <source>
        <dbReference type="ARBA" id="ARBA00036018"/>
    </source>
</evidence>
<feature type="domain" description="PPM-type phosphatase" evidence="22">
    <location>
        <begin position="223"/>
        <end position="520"/>
    </location>
</feature>
<organism evidence="23">
    <name type="scientific">Amphimedon queenslandica</name>
    <name type="common">Sponge</name>
    <dbReference type="NCBI Taxonomy" id="400682"/>
    <lineage>
        <taxon>Eukaryota</taxon>
        <taxon>Metazoa</taxon>
        <taxon>Porifera</taxon>
        <taxon>Demospongiae</taxon>
        <taxon>Heteroscleromorpha</taxon>
        <taxon>Haplosclerida</taxon>
        <taxon>Niphatidae</taxon>
        <taxon>Amphimedon</taxon>
    </lineage>
</organism>
<evidence type="ECO:0000256" key="3">
    <source>
        <dbReference type="ARBA" id="ARBA00022448"/>
    </source>
</evidence>
<evidence type="ECO:0000256" key="14">
    <source>
        <dbReference type="ARBA" id="ARBA00047537"/>
    </source>
</evidence>
<evidence type="ECO:0000256" key="17">
    <source>
        <dbReference type="ARBA" id="ARBA00048581"/>
    </source>
</evidence>
<evidence type="ECO:0000256" key="18">
    <source>
        <dbReference type="ARBA" id="ARBA00048920"/>
    </source>
</evidence>
<dbReference type="Pfam" id="PF00481">
    <property type="entry name" value="PP2C"/>
    <property type="match status" value="1"/>
</dbReference>
<evidence type="ECO:0000256" key="4">
    <source>
        <dbReference type="ARBA" id="ARBA00022692"/>
    </source>
</evidence>
<dbReference type="InterPro" id="IPR001932">
    <property type="entry name" value="PPM-type_phosphatase-like_dom"/>
</dbReference>
<dbReference type="SMART" id="SM00332">
    <property type="entry name" value="PP2Cc"/>
    <property type="match status" value="1"/>
</dbReference>
<keyword evidence="7" id="KW-1133">Transmembrane helix</keyword>
<evidence type="ECO:0000256" key="19">
    <source>
        <dbReference type="ARBA" id="ARBA00048998"/>
    </source>
</evidence>
<evidence type="ECO:0000256" key="16">
    <source>
        <dbReference type="ARBA" id="ARBA00048303"/>
    </source>
</evidence>
<accession>A0A1X7T8L0</accession>
<evidence type="ECO:0000256" key="21">
    <source>
        <dbReference type="RuleBase" id="RU000488"/>
    </source>
</evidence>
<comment type="catalytic activity">
    <reaction evidence="18">
        <text>glutarate(in) + 2-oxoglutarate(out) = glutarate(out) + 2-oxoglutarate(in)</text>
        <dbReference type="Rhea" id="RHEA:71751"/>
        <dbReference type="ChEBI" id="CHEBI:16810"/>
        <dbReference type="ChEBI" id="CHEBI:30921"/>
    </reaction>
</comment>
<comment type="catalytic activity">
    <reaction evidence="16">
        <text>L-2-aminoadipate(in) + 2-oxoglutarate(out) = L-2-aminoadipate(out) + 2-oxoglutarate(in)</text>
        <dbReference type="Rhea" id="RHEA:71747"/>
        <dbReference type="ChEBI" id="CHEBI:16810"/>
        <dbReference type="ChEBI" id="CHEBI:58672"/>
    </reaction>
</comment>
<dbReference type="STRING" id="400682.A0A1X7T8L0"/>
<feature type="repeat" description="Solcar" evidence="20">
    <location>
        <begin position="45"/>
        <end position="134"/>
    </location>
</feature>
<feature type="repeat" description="Solcar" evidence="20">
    <location>
        <begin position="1"/>
        <end position="38"/>
    </location>
</feature>
<comment type="catalytic activity">
    <reaction evidence="15">
        <text>citrate(in) + 2-oxoglutarate(out) = citrate(out) + 2-oxoglutarate(in)</text>
        <dbReference type="Rhea" id="RHEA:71763"/>
        <dbReference type="ChEBI" id="CHEBI:16810"/>
        <dbReference type="ChEBI" id="CHEBI:16947"/>
    </reaction>
</comment>
<evidence type="ECO:0000256" key="7">
    <source>
        <dbReference type="ARBA" id="ARBA00022989"/>
    </source>
</evidence>
<evidence type="ECO:0000256" key="5">
    <source>
        <dbReference type="ARBA" id="ARBA00022737"/>
    </source>
</evidence>
<comment type="function">
    <text evidence="13">Transports dicarboxylates across the inner membranes of mitochondria by a counter-exchange mechanism. Can transport 2-oxoadipate (2-oxohexanedioate), 2-oxoglutarate, adipate (hexanedioate), glutarate, and to a lesser extent, pimelate (heptanedioate), 2-oxopimelate (2-oxoheptanedioate), 2-aminoadipate (2-aminohexanedioate), oxaloacetate, and citrate. Plays a central role in catabolism of lysine, hydroxylysine, and tryptophan, by transporting common metabolite intermediates (such as 2-oxoadipate) into the mitochondria, where it is converted into acetyl-CoA and can enter the citric acid (TCA) cycle.</text>
</comment>
<dbReference type="Pfam" id="PF00153">
    <property type="entry name" value="Mito_carr"/>
    <property type="match status" value="3"/>
</dbReference>
<evidence type="ECO:0000256" key="8">
    <source>
        <dbReference type="ARBA" id="ARBA00023128"/>
    </source>
</evidence>
<comment type="catalytic activity">
    <reaction evidence="14">
        <text>heptanedioate(in) + 2-oxoglutarate(out) = heptanedioate(out) + 2-oxoglutarate(in)</text>
        <dbReference type="Rhea" id="RHEA:71759"/>
        <dbReference type="ChEBI" id="CHEBI:16810"/>
        <dbReference type="ChEBI" id="CHEBI:36165"/>
    </reaction>
</comment>
<dbReference type="InterPro" id="IPR018108">
    <property type="entry name" value="MCP_transmembrane"/>
</dbReference>
<evidence type="ECO:0000256" key="11">
    <source>
        <dbReference type="ARBA" id="ARBA00039747"/>
    </source>
</evidence>
<dbReference type="SUPFAM" id="SSF103506">
    <property type="entry name" value="Mitochondrial carrier"/>
    <property type="match status" value="1"/>
</dbReference>
<evidence type="ECO:0000256" key="9">
    <source>
        <dbReference type="ARBA" id="ARBA00023136"/>
    </source>
</evidence>
<dbReference type="CDD" id="cd00143">
    <property type="entry name" value="PP2Cc"/>
    <property type="match status" value="1"/>
</dbReference>
<evidence type="ECO:0000256" key="2">
    <source>
        <dbReference type="ARBA" id="ARBA00006375"/>
    </source>
</evidence>
<evidence type="ECO:0000256" key="12">
    <source>
        <dbReference type="ARBA" id="ARBA00041874"/>
    </source>
</evidence>
<proteinExistence type="inferred from homology"/>
<dbReference type="OrthoDB" id="1924968at2759"/>
<reference evidence="23" key="1">
    <citation type="submission" date="2017-05" db="UniProtKB">
        <authorList>
            <consortium name="EnsemblMetazoa"/>
        </authorList>
    </citation>
    <scope>IDENTIFICATION</scope>
</reference>
<comment type="subcellular location">
    <subcellularLocation>
        <location evidence="1">Mitochondrion inner membrane</location>
        <topology evidence="1">Multi-pass membrane protein</topology>
    </subcellularLocation>
</comment>
<comment type="catalytic activity">
    <reaction evidence="19">
        <text>hexanedioate(in) + 2-oxoglutarate(out) = hexanedioate(out) + 2-oxoglutarate(in)</text>
        <dbReference type="Rhea" id="RHEA:71743"/>
        <dbReference type="ChEBI" id="CHEBI:16810"/>
        <dbReference type="ChEBI" id="CHEBI:17128"/>
    </reaction>
</comment>
<comment type="catalytic activity">
    <reaction evidence="10">
        <text>2-oxoadipate(in) + 2-oxoglutarate(out) = 2-oxoadipate(out) + 2-oxoglutarate(in)</text>
        <dbReference type="Rhea" id="RHEA:71739"/>
        <dbReference type="ChEBI" id="CHEBI:16810"/>
        <dbReference type="ChEBI" id="CHEBI:57499"/>
    </reaction>
</comment>
<dbReference type="PANTHER" id="PTHR46356">
    <property type="entry name" value="MITOCHONDRIAL 2-OXODICARBOXYLATE CARRIER"/>
    <property type="match status" value="1"/>
</dbReference>
<comment type="similarity">
    <text evidence="2 21">Belongs to the mitochondrial carrier (TC 2.A.29) family.</text>
</comment>
<keyword evidence="8" id="KW-0496">Mitochondrion</keyword>
<sequence>MIRNEGPLSFYKGVLPPLMAETPKRATKFFTFEQYKSLLTRNRDATAMTYIIAGTGSGITEGIMITPFERVKISLQSLRSHIRDTPGTFSHARVIISKDGFGLNGLYKELGATVWRHGVWNAIYFGFYHNMKGFFISSESPSISKRLALGTIAGTIASTANIPFDVAKSRIQGPPPNGDILKYRTTLQTIGVVFKEEGFFALYKGLLPKLMRLGPVTLSRYQLRGYHGERRGEREEMQDSHVIINDMMEQFPTLSNSPVSSVSYYGVFDGHSGSRASEFAAGNLHRVIVNKFPKEDVSAQSIKRCLVDSFKKTDSDFLSLAAKATPSWKDGSTVAIIMAMDNVLYSGNLGDSKSVMYRRSDEGDTGGEPPVISVPLTKDHTSASLEERKRIEKSGGFVREGRIMGIMEVSRSIGDGRFKGCGLIATPHVSRCELTENDLFVVVACDGLWNVFKMDEVAKFILGVVNDESIQKPGEDDRLIQGTEVVSDREYRFEVACNRLAVEAVKRGCTDNVTVLIVDIIKNNNH</sequence>
<dbReference type="AlphaFoldDB" id="A0A1X7T8L0"/>
<evidence type="ECO:0000256" key="6">
    <source>
        <dbReference type="ARBA" id="ARBA00022792"/>
    </source>
</evidence>
<dbReference type="Gene3D" id="1.50.40.10">
    <property type="entry name" value="Mitochondrial carrier domain"/>
    <property type="match status" value="1"/>
</dbReference>